<proteinExistence type="inferred from homology"/>
<dbReference type="Proteomes" id="UP001357733">
    <property type="component" value="Unassembled WGS sequence"/>
</dbReference>
<dbReference type="RefSeq" id="WP_324620341.1">
    <property type="nucleotide sequence ID" value="NZ_JAYKOT010000003.1"/>
</dbReference>
<dbReference type="Pfam" id="PF12911">
    <property type="entry name" value="OppC_N"/>
    <property type="match status" value="1"/>
</dbReference>
<comment type="caution">
    <text evidence="9">The sequence shown here is derived from an EMBL/GenBank/DDBJ whole genome shotgun (WGS) entry which is preliminary data.</text>
</comment>
<dbReference type="Gene3D" id="1.10.3720.10">
    <property type="entry name" value="MetI-like"/>
    <property type="match status" value="1"/>
</dbReference>
<feature type="transmembrane region" description="Helical" evidence="7">
    <location>
        <begin position="279"/>
        <end position="300"/>
    </location>
</feature>
<evidence type="ECO:0000256" key="1">
    <source>
        <dbReference type="ARBA" id="ARBA00004651"/>
    </source>
</evidence>
<dbReference type="PANTHER" id="PTHR43386">
    <property type="entry name" value="OLIGOPEPTIDE TRANSPORT SYSTEM PERMEASE PROTEIN APPC"/>
    <property type="match status" value="1"/>
</dbReference>
<keyword evidence="5 7" id="KW-1133">Transmembrane helix</keyword>
<keyword evidence="2 7" id="KW-0813">Transport</keyword>
<accession>A0AAW9MWM4</accession>
<feature type="domain" description="ABC transmembrane type-1" evidence="8">
    <location>
        <begin position="107"/>
        <end position="297"/>
    </location>
</feature>
<dbReference type="CDD" id="cd06261">
    <property type="entry name" value="TM_PBP2"/>
    <property type="match status" value="1"/>
</dbReference>
<evidence type="ECO:0000256" key="2">
    <source>
        <dbReference type="ARBA" id="ARBA00022448"/>
    </source>
</evidence>
<feature type="transmembrane region" description="Helical" evidence="7">
    <location>
        <begin position="146"/>
        <end position="165"/>
    </location>
</feature>
<keyword evidence="6 7" id="KW-0472">Membrane</keyword>
<dbReference type="AlphaFoldDB" id="A0AAW9MWM4"/>
<feature type="transmembrane region" description="Helical" evidence="7">
    <location>
        <begin position="221"/>
        <end position="241"/>
    </location>
</feature>
<dbReference type="PROSITE" id="PS50928">
    <property type="entry name" value="ABC_TM1"/>
    <property type="match status" value="1"/>
</dbReference>
<comment type="similarity">
    <text evidence="7">Belongs to the binding-protein-dependent transport system permease family.</text>
</comment>
<name>A0AAW9MWM4_9FIRM</name>
<evidence type="ECO:0000256" key="3">
    <source>
        <dbReference type="ARBA" id="ARBA00022475"/>
    </source>
</evidence>
<feature type="transmembrane region" description="Helical" evidence="7">
    <location>
        <begin position="46"/>
        <end position="67"/>
    </location>
</feature>
<protein>
    <submittedName>
        <fullName evidence="9">ABC transporter permease</fullName>
    </submittedName>
</protein>
<keyword evidence="3" id="KW-1003">Cell membrane</keyword>
<comment type="subcellular location">
    <subcellularLocation>
        <location evidence="1 7">Cell membrane</location>
        <topology evidence="1 7">Multi-pass membrane protein</topology>
    </subcellularLocation>
</comment>
<keyword evidence="10" id="KW-1185">Reference proteome</keyword>
<dbReference type="InterPro" id="IPR035906">
    <property type="entry name" value="MetI-like_sf"/>
</dbReference>
<dbReference type="InterPro" id="IPR025966">
    <property type="entry name" value="OppC_N"/>
</dbReference>
<dbReference type="InterPro" id="IPR000515">
    <property type="entry name" value="MetI-like"/>
</dbReference>
<sequence>MENNNLNLDKELFRPVPKDKEEAELIARPSLTFWQDVWMRLKSNPVAIGSMILLLLLVLMCAVGPYFNKYEFNTMVSKLKDIPPNGEFWFGTDISGRDIFTRVWVAGRASLIIGISCAFVSTVVGVIYGSIAGFVGGKADIIMMRIVEILSSLPYLLIVILVQIRLNSRELWSIVLALTLVSWTGTARLIRAEVLKLKNQEFVLAARTLGVSDWQIIKKHLIPNALPVVIVGITFDIPGFIFSESFLSYLGIGLQAPNTSWGIMASEATQNLMNHPYQMFFPSLMIALTMLGFTLLGDGLRDALDPKLRK</sequence>
<evidence type="ECO:0000313" key="10">
    <source>
        <dbReference type="Proteomes" id="UP001357733"/>
    </source>
</evidence>
<reference evidence="9 10" key="1">
    <citation type="submission" date="2024-01" db="EMBL/GenBank/DDBJ databases">
        <title>Complete genome sequence of Citroniella saccharovorans strain M6.X9, isolated from human fecal sample.</title>
        <authorList>
            <person name="Cheng G."/>
            <person name="Westerholm M."/>
            <person name="Schnurer A."/>
        </authorList>
    </citation>
    <scope>NUCLEOTIDE SEQUENCE [LARGE SCALE GENOMIC DNA]</scope>
    <source>
        <strain evidence="9 10">DSM 29873</strain>
    </source>
</reference>
<feature type="transmembrane region" description="Helical" evidence="7">
    <location>
        <begin position="111"/>
        <end position="134"/>
    </location>
</feature>
<evidence type="ECO:0000259" key="8">
    <source>
        <dbReference type="PROSITE" id="PS50928"/>
    </source>
</evidence>
<dbReference type="InterPro" id="IPR050366">
    <property type="entry name" value="BP-dependent_transpt_permease"/>
</dbReference>
<evidence type="ECO:0000313" key="9">
    <source>
        <dbReference type="EMBL" id="MEB3430158.1"/>
    </source>
</evidence>
<dbReference type="GO" id="GO:0005886">
    <property type="term" value="C:plasma membrane"/>
    <property type="evidence" value="ECO:0007669"/>
    <property type="project" value="UniProtKB-SubCell"/>
</dbReference>
<evidence type="ECO:0000256" key="5">
    <source>
        <dbReference type="ARBA" id="ARBA00022989"/>
    </source>
</evidence>
<dbReference type="GO" id="GO:0055085">
    <property type="term" value="P:transmembrane transport"/>
    <property type="evidence" value="ECO:0007669"/>
    <property type="project" value="InterPro"/>
</dbReference>
<evidence type="ECO:0000256" key="7">
    <source>
        <dbReference type="RuleBase" id="RU363032"/>
    </source>
</evidence>
<dbReference type="EMBL" id="JAYKOT010000003">
    <property type="protein sequence ID" value="MEB3430158.1"/>
    <property type="molecule type" value="Genomic_DNA"/>
</dbReference>
<dbReference type="PANTHER" id="PTHR43386:SF22">
    <property type="entry name" value="OLIGOPEPTIDE TRANSPORT SYSTEM PERMEASE PROTEIN OPPC"/>
    <property type="match status" value="1"/>
</dbReference>
<keyword evidence="4 7" id="KW-0812">Transmembrane</keyword>
<evidence type="ECO:0000256" key="6">
    <source>
        <dbReference type="ARBA" id="ARBA00023136"/>
    </source>
</evidence>
<gene>
    <name evidence="9" type="ORF">VLK81_09200</name>
</gene>
<evidence type="ECO:0000256" key="4">
    <source>
        <dbReference type="ARBA" id="ARBA00022692"/>
    </source>
</evidence>
<organism evidence="9 10">
    <name type="scientific">Citroniella saccharovorans</name>
    <dbReference type="NCBI Taxonomy" id="2053367"/>
    <lineage>
        <taxon>Bacteria</taxon>
        <taxon>Bacillati</taxon>
        <taxon>Bacillota</taxon>
        <taxon>Tissierellia</taxon>
        <taxon>Tissierellales</taxon>
        <taxon>Peptoniphilaceae</taxon>
        <taxon>Citroniella</taxon>
    </lineage>
</organism>
<dbReference type="SUPFAM" id="SSF161098">
    <property type="entry name" value="MetI-like"/>
    <property type="match status" value="1"/>
</dbReference>
<dbReference type="Pfam" id="PF00528">
    <property type="entry name" value="BPD_transp_1"/>
    <property type="match status" value="1"/>
</dbReference>